<dbReference type="Pfam" id="PF09587">
    <property type="entry name" value="PGA_cap"/>
    <property type="match status" value="1"/>
</dbReference>
<reference evidence="5" key="1">
    <citation type="submission" date="2016-10" db="EMBL/GenBank/DDBJ databases">
        <authorList>
            <person name="Varghese N."/>
            <person name="Submissions S."/>
        </authorList>
    </citation>
    <scope>NUCLEOTIDE SEQUENCE [LARGE SCALE GENOMIC DNA]</scope>
    <source>
        <strain evidence="5">DSM 17044</strain>
    </source>
</reference>
<keyword evidence="5" id="KW-1185">Reference proteome</keyword>
<dbReference type="PANTHER" id="PTHR33393:SF13">
    <property type="entry name" value="PGA BIOSYNTHESIS PROTEIN CAPA"/>
    <property type="match status" value="1"/>
</dbReference>
<feature type="signal peptide" evidence="2">
    <location>
        <begin position="1"/>
        <end position="23"/>
    </location>
</feature>
<dbReference type="SUPFAM" id="SSF56300">
    <property type="entry name" value="Metallo-dependent phosphatases"/>
    <property type="match status" value="1"/>
</dbReference>
<dbReference type="AlphaFoldDB" id="A0A1H7LI45"/>
<sequence length="444" mass="48001">MGRTATLRGVFLSVLLVAPLLFAAPPPPPARVELVFGGDVISHGDVRRTAAEHFRKAGPPVKGSPTPSLNHEGWDQLFGPIADVLRTADVAVVNLETPITANPKAVTKELLFNAPPALAQSLAAAGVRLVSTGNNHARDQHLTGMVETLQHLEAAGVRHVGTGASRAEAWAPVVMEAQGVRLGFLSFSRLLNGFNNPVAATQPHVALVPYPRTGRPPGIEQLLERVRTAATQCDVLIVLVHWGAEYTVKPLPEDESLAHALIDAGAGAVIGHHPHVLQPLEAYTTKGGRRGLIAYSLGNLVANQGRFYAHTPRSSGKAGDTRDSMLLRVSWRRQAPGGPVLLDEVAALPVWIENNARTRKRKQRRFIQPVLIDREVAVLEERLAALALQPLQAKEARGLEQRLALMKYRRERILKMLPEGFAVASPQLRLRRELAAGTVAVQSP</sequence>
<organism evidence="4 5">
    <name type="scientific">Stigmatella aurantiaca</name>
    <dbReference type="NCBI Taxonomy" id="41"/>
    <lineage>
        <taxon>Bacteria</taxon>
        <taxon>Pseudomonadati</taxon>
        <taxon>Myxococcota</taxon>
        <taxon>Myxococcia</taxon>
        <taxon>Myxococcales</taxon>
        <taxon>Cystobacterineae</taxon>
        <taxon>Archangiaceae</taxon>
        <taxon>Stigmatella</taxon>
    </lineage>
</organism>
<dbReference type="Gene3D" id="3.60.21.10">
    <property type="match status" value="1"/>
</dbReference>
<evidence type="ECO:0000256" key="2">
    <source>
        <dbReference type="SAM" id="SignalP"/>
    </source>
</evidence>
<evidence type="ECO:0000313" key="5">
    <source>
        <dbReference type="Proteomes" id="UP000182719"/>
    </source>
</evidence>
<dbReference type="EMBL" id="FOAP01000003">
    <property type="protein sequence ID" value="SEK98566.1"/>
    <property type="molecule type" value="Genomic_DNA"/>
</dbReference>
<protein>
    <submittedName>
        <fullName evidence="4">Poly-gamma-glutamate synthesis protein (Capsule biosynthesis protein)</fullName>
    </submittedName>
</protein>
<gene>
    <name evidence="4" type="ORF">SAMN05444354_103246</name>
</gene>
<feature type="chain" id="PRO_5010271157" evidence="2">
    <location>
        <begin position="24"/>
        <end position="444"/>
    </location>
</feature>
<keyword evidence="2" id="KW-0732">Signal</keyword>
<dbReference type="PANTHER" id="PTHR33393">
    <property type="entry name" value="POLYGLUTAMINE SYNTHESIS ACCESSORY PROTEIN RV0574C-RELATED"/>
    <property type="match status" value="1"/>
</dbReference>
<evidence type="ECO:0000256" key="1">
    <source>
        <dbReference type="ARBA" id="ARBA00005662"/>
    </source>
</evidence>
<comment type="similarity">
    <text evidence="1">Belongs to the CapA family.</text>
</comment>
<dbReference type="Proteomes" id="UP000182719">
    <property type="component" value="Unassembled WGS sequence"/>
</dbReference>
<dbReference type="InterPro" id="IPR029052">
    <property type="entry name" value="Metallo-depent_PP-like"/>
</dbReference>
<feature type="domain" description="Capsule synthesis protein CapA" evidence="3">
    <location>
        <begin position="33"/>
        <end position="304"/>
    </location>
</feature>
<dbReference type="RefSeq" id="WP_245768475.1">
    <property type="nucleotide sequence ID" value="NZ_FOAP01000003.1"/>
</dbReference>
<dbReference type="SMART" id="SM00854">
    <property type="entry name" value="PGA_cap"/>
    <property type="match status" value="1"/>
</dbReference>
<dbReference type="CDD" id="cd07381">
    <property type="entry name" value="MPP_CapA"/>
    <property type="match status" value="1"/>
</dbReference>
<accession>A0A1H7LI45</accession>
<dbReference type="InterPro" id="IPR019079">
    <property type="entry name" value="Capsule_synth_CapA"/>
</dbReference>
<evidence type="ECO:0000259" key="3">
    <source>
        <dbReference type="SMART" id="SM00854"/>
    </source>
</evidence>
<name>A0A1H7LI45_STIAU</name>
<proteinExistence type="inferred from homology"/>
<evidence type="ECO:0000313" key="4">
    <source>
        <dbReference type="EMBL" id="SEK98566.1"/>
    </source>
</evidence>
<dbReference type="InterPro" id="IPR052169">
    <property type="entry name" value="CW_Biosynth-Accessory"/>
</dbReference>